<dbReference type="CDD" id="cd14702">
    <property type="entry name" value="bZIP_plant_GBF1"/>
    <property type="match status" value="1"/>
</dbReference>
<dbReference type="InterPro" id="IPR046347">
    <property type="entry name" value="bZIP_sf"/>
</dbReference>
<sequence length="149" mass="17501">MLKPLQPIPKPHFSSLPLKTTHVEDHPNPPQNHHPISLLDEKRQRRKLSNRLSARRSRMRKQQHLDDLRHTVSRLSYGNDELARRVALASDHLSRVIVENERLRLEYGVLRKRLSDYCHNLVLREIEISCNGDYFTGDFHVPFAQVSMI</sequence>
<dbReference type="GO" id="GO:0000976">
    <property type="term" value="F:transcription cis-regulatory region binding"/>
    <property type="evidence" value="ECO:0000318"/>
    <property type="project" value="GO_Central"/>
</dbReference>
<accession>U5D8N1</accession>
<dbReference type="GO" id="GO:0045893">
    <property type="term" value="P:positive regulation of DNA-templated transcription"/>
    <property type="evidence" value="ECO:0000318"/>
    <property type="project" value="GO_Central"/>
</dbReference>
<dbReference type="eggNOG" id="ENOG502S2QU">
    <property type="taxonomic scope" value="Eukaryota"/>
</dbReference>
<dbReference type="EMBL" id="KI392088">
    <property type="protein sequence ID" value="ERN18555.1"/>
    <property type="molecule type" value="Genomic_DNA"/>
</dbReference>
<proteinExistence type="predicted"/>
<dbReference type="Gramene" id="ERN18555">
    <property type="protein sequence ID" value="ERN18555"/>
    <property type="gene ID" value="AMTR_s00065p00106090"/>
</dbReference>
<keyword evidence="5" id="KW-0539">Nucleus</keyword>
<keyword evidence="2" id="KW-0805">Transcription regulation</keyword>
<keyword evidence="9" id="KW-1185">Reference proteome</keyword>
<evidence type="ECO:0000256" key="1">
    <source>
        <dbReference type="ARBA" id="ARBA00004123"/>
    </source>
</evidence>
<dbReference type="PROSITE" id="PS00036">
    <property type="entry name" value="BZIP_BASIC"/>
    <property type="match status" value="1"/>
</dbReference>
<evidence type="ECO:0000256" key="4">
    <source>
        <dbReference type="ARBA" id="ARBA00023163"/>
    </source>
</evidence>
<reference evidence="9" key="1">
    <citation type="journal article" date="2013" name="Science">
        <title>The Amborella genome and the evolution of flowering plants.</title>
        <authorList>
            <consortium name="Amborella Genome Project"/>
        </authorList>
    </citation>
    <scope>NUCLEOTIDE SEQUENCE [LARGE SCALE GENOMIC DNA]</scope>
</reference>
<evidence type="ECO:0000313" key="8">
    <source>
        <dbReference type="EMBL" id="ERN18555.1"/>
    </source>
</evidence>
<dbReference type="InterPro" id="IPR045314">
    <property type="entry name" value="bZIP_plant_GBF1"/>
</dbReference>
<dbReference type="PANTHER" id="PTHR45764:SF21">
    <property type="entry name" value="OS03G0770000 PROTEIN"/>
    <property type="match status" value="1"/>
</dbReference>
<dbReference type="Gene3D" id="1.20.5.170">
    <property type="match status" value="1"/>
</dbReference>
<keyword evidence="4" id="KW-0804">Transcription</keyword>
<comment type="subcellular location">
    <subcellularLocation>
        <location evidence="1">Nucleus</location>
    </subcellularLocation>
</comment>
<dbReference type="AlphaFoldDB" id="U5D8N1"/>
<dbReference type="PANTHER" id="PTHR45764">
    <property type="entry name" value="BZIP TRANSCRIPTION FACTOR 44"/>
    <property type="match status" value="1"/>
</dbReference>
<evidence type="ECO:0000313" key="9">
    <source>
        <dbReference type="Proteomes" id="UP000017836"/>
    </source>
</evidence>
<gene>
    <name evidence="8" type="ORF">AMTR_s00065p00106090</name>
</gene>
<dbReference type="OMA" id="THVEDHP"/>
<dbReference type="SUPFAM" id="SSF57959">
    <property type="entry name" value="Leucine zipper domain"/>
    <property type="match status" value="1"/>
</dbReference>
<dbReference type="PROSITE" id="PS50217">
    <property type="entry name" value="BZIP"/>
    <property type="match status" value="1"/>
</dbReference>
<organism evidence="8 9">
    <name type="scientific">Amborella trichopoda</name>
    <dbReference type="NCBI Taxonomy" id="13333"/>
    <lineage>
        <taxon>Eukaryota</taxon>
        <taxon>Viridiplantae</taxon>
        <taxon>Streptophyta</taxon>
        <taxon>Embryophyta</taxon>
        <taxon>Tracheophyta</taxon>
        <taxon>Spermatophyta</taxon>
        <taxon>Magnoliopsida</taxon>
        <taxon>Amborellales</taxon>
        <taxon>Amborellaceae</taxon>
        <taxon>Amborella</taxon>
    </lineage>
</organism>
<dbReference type="SMART" id="SM00338">
    <property type="entry name" value="BRLZ"/>
    <property type="match status" value="1"/>
</dbReference>
<evidence type="ECO:0000256" key="3">
    <source>
        <dbReference type="ARBA" id="ARBA00023125"/>
    </source>
</evidence>
<protein>
    <recommendedName>
        <fullName evidence="7">BZIP domain-containing protein</fullName>
    </recommendedName>
</protein>
<name>U5D8N1_AMBTC</name>
<feature type="region of interest" description="Disordered" evidence="6">
    <location>
        <begin position="1"/>
        <end position="37"/>
    </location>
</feature>
<dbReference type="InterPro" id="IPR004827">
    <property type="entry name" value="bZIP"/>
</dbReference>
<dbReference type="GO" id="GO:0005634">
    <property type="term" value="C:nucleus"/>
    <property type="evidence" value="ECO:0000318"/>
    <property type="project" value="GO_Central"/>
</dbReference>
<feature type="domain" description="BZIP" evidence="7">
    <location>
        <begin position="40"/>
        <end position="103"/>
    </location>
</feature>
<keyword evidence="3" id="KW-0238">DNA-binding</keyword>
<dbReference type="GO" id="GO:0003700">
    <property type="term" value="F:DNA-binding transcription factor activity"/>
    <property type="evidence" value="ECO:0000318"/>
    <property type="project" value="GO_Central"/>
</dbReference>
<dbReference type="HOGENOM" id="CLU_1752189_0_0_1"/>
<evidence type="ECO:0000256" key="2">
    <source>
        <dbReference type="ARBA" id="ARBA00023015"/>
    </source>
</evidence>
<dbReference type="Proteomes" id="UP000017836">
    <property type="component" value="Unassembled WGS sequence"/>
</dbReference>
<dbReference type="FunFam" id="1.20.5.170:FF:000020">
    <property type="entry name" value="BZIP transcription factor"/>
    <property type="match status" value="1"/>
</dbReference>
<feature type="compositionally biased region" description="Pro residues" evidence="6">
    <location>
        <begin position="1"/>
        <end position="10"/>
    </location>
</feature>
<dbReference type="GO" id="GO:0046982">
    <property type="term" value="F:protein heterodimerization activity"/>
    <property type="evidence" value="ECO:0007669"/>
    <property type="project" value="UniProtKB-ARBA"/>
</dbReference>
<evidence type="ECO:0000259" key="7">
    <source>
        <dbReference type="PROSITE" id="PS50217"/>
    </source>
</evidence>
<evidence type="ECO:0000256" key="6">
    <source>
        <dbReference type="SAM" id="MobiDB-lite"/>
    </source>
</evidence>
<dbReference type="Pfam" id="PF07716">
    <property type="entry name" value="bZIP_2"/>
    <property type="match status" value="1"/>
</dbReference>
<evidence type="ECO:0000256" key="5">
    <source>
        <dbReference type="ARBA" id="ARBA00023242"/>
    </source>
</evidence>